<reference evidence="2" key="1">
    <citation type="submission" date="2023-06" db="EMBL/GenBank/DDBJ databases">
        <authorList>
            <consortium name="Lawrence Berkeley National Laboratory"/>
            <person name="Ahrendt S."/>
            <person name="Sahu N."/>
            <person name="Indic B."/>
            <person name="Wong-Bajracharya J."/>
            <person name="Merenyi Z."/>
            <person name="Ke H.-M."/>
            <person name="Monk M."/>
            <person name="Kocsube S."/>
            <person name="Drula E."/>
            <person name="Lipzen A."/>
            <person name="Balint B."/>
            <person name="Henrissat B."/>
            <person name="Andreopoulos B."/>
            <person name="Martin F.M."/>
            <person name="Harder C.B."/>
            <person name="Rigling D."/>
            <person name="Ford K.L."/>
            <person name="Foster G.D."/>
            <person name="Pangilinan J."/>
            <person name="Papanicolaou A."/>
            <person name="Barry K."/>
            <person name="LaButti K."/>
            <person name="Viragh M."/>
            <person name="Koriabine M."/>
            <person name="Yan M."/>
            <person name="Riley R."/>
            <person name="Champramary S."/>
            <person name="Plett K.L."/>
            <person name="Tsai I.J."/>
            <person name="Slot J."/>
            <person name="Sipos G."/>
            <person name="Plett J."/>
            <person name="Nagy L.G."/>
            <person name="Grigoriev I.V."/>
        </authorList>
    </citation>
    <scope>NUCLEOTIDE SEQUENCE</scope>
    <source>
        <strain evidence="2">FPL87.14</strain>
    </source>
</reference>
<accession>A0AA39ISY3</accession>
<organism evidence="2 3">
    <name type="scientific">Armillaria borealis</name>
    <dbReference type="NCBI Taxonomy" id="47425"/>
    <lineage>
        <taxon>Eukaryota</taxon>
        <taxon>Fungi</taxon>
        <taxon>Dikarya</taxon>
        <taxon>Basidiomycota</taxon>
        <taxon>Agaricomycotina</taxon>
        <taxon>Agaricomycetes</taxon>
        <taxon>Agaricomycetidae</taxon>
        <taxon>Agaricales</taxon>
        <taxon>Marasmiineae</taxon>
        <taxon>Physalacriaceae</taxon>
        <taxon>Armillaria</taxon>
    </lineage>
</organism>
<evidence type="ECO:0000313" key="3">
    <source>
        <dbReference type="Proteomes" id="UP001175226"/>
    </source>
</evidence>
<keyword evidence="1" id="KW-0472">Membrane</keyword>
<evidence type="ECO:0000256" key="1">
    <source>
        <dbReference type="SAM" id="Phobius"/>
    </source>
</evidence>
<feature type="transmembrane region" description="Helical" evidence="1">
    <location>
        <begin position="128"/>
        <end position="152"/>
    </location>
</feature>
<name>A0AA39ISY3_9AGAR</name>
<dbReference type="Proteomes" id="UP001175226">
    <property type="component" value="Unassembled WGS sequence"/>
</dbReference>
<keyword evidence="3" id="KW-1185">Reference proteome</keyword>
<evidence type="ECO:0000313" key="2">
    <source>
        <dbReference type="EMBL" id="KAK0429895.1"/>
    </source>
</evidence>
<sequence length="155" mass="17324">MLIDYCRRPLPPIAPTAPTRYIVHTQFLSSATMRVVLRADLNDSVTYCIQGGKGQNKQKCVVCSNLESGTEVRTCKSTNTRKNGVNALIGRTEWKRRCEYMKQMDSPSPATKITSNLLIAVNRQRKRWLYAVALVPFQIYSAILMSSTPLVASGP</sequence>
<protein>
    <submittedName>
        <fullName evidence="2">Uncharacterized protein</fullName>
    </submittedName>
</protein>
<keyword evidence="1" id="KW-1133">Transmembrane helix</keyword>
<keyword evidence="1" id="KW-0812">Transmembrane</keyword>
<dbReference type="EMBL" id="JAUEPT010000192">
    <property type="protein sequence ID" value="KAK0429895.1"/>
    <property type="molecule type" value="Genomic_DNA"/>
</dbReference>
<proteinExistence type="predicted"/>
<gene>
    <name evidence="2" type="ORF">EV421DRAFT_1862550</name>
</gene>
<comment type="caution">
    <text evidence="2">The sequence shown here is derived from an EMBL/GenBank/DDBJ whole genome shotgun (WGS) entry which is preliminary data.</text>
</comment>
<dbReference type="AlphaFoldDB" id="A0AA39ISY3"/>